<dbReference type="RefSeq" id="XP_019051119.1">
    <property type="nucleotide sequence ID" value="XM_019188241.1"/>
</dbReference>
<gene>
    <name evidence="3" type="ORF">I302_01567</name>
    <name evidence="4" type="ORF">I302_102872</name>
</gene>
<feature type="compositionally biased region" description="Basic and acidic residues" evidence="2">
    <location>
        <begin position="94"/>
        <end position="103"/>
    </location>
</feature>
<dbReference type="AlphaFoldDB" id="A0A1B9GG85"/>
<accession>A0A1B9GG85</accession>
<keyword evidence="1" id="KW-0175">Coiled coil</keyword>
<feature type="region of interest" description="Disordered" evidence="2">
    <location>
        <begin position="94"/>
        <end position="142"/>
    </location>
</feature>
<protein>
    <submittedName>
        <fullName evidence="3">Uncharacterized protein</fullName>
    </submittedName>
</protein>
<name>A0A1B9GG85_9TREE</name>
<reference evidence="4" key="4">
    <citation type="submission" date="2024-02" db="EMBL/GenBank/DDBJ databases">
        <title>Comparative genomics of Cryptococcus and Kwoniella reveals pathogenesis evolution and contrasting modes of karyotype evolution via chromosome fusion or intercentromeric recombination.</title>
        <authorList>
            <person name="Coelho M.A."/>
            <person name="David-Palma M."/>
            <person name="Shea T."/>
            <person name="Bowers K."/>
            <person name="McGinley-Smith S."/>
            <person name="Mohammad A.W."/>
            <person name="Gnirke A."/>
            <person name="Yurkov A.M."/>
            <person name="Nowrousian M."/>
            <person name="Sun S."/>
            <person name="Cuomo C.A."/>
            <person name="Heitman J."/>
        </authorList>
    </citation>
    <scope>NUCLEOTIDE SEQUENCE</scope>
    <source>
        <strain evidence="4">CBS 10118</strain>
    </source>
</reference>
<evidence type="ECO:0000313" key="3">
    <source>
        <dbReference type="EMBL" id="OCF30049.1"/>
    </source>
</evidence>
<evidence type="ECO:0000256" key="2">
    <source>
        <dbReference type="SAM" id="MobiDB-lite"/>
    </source>
</evidence>
<evidence type="ECO:0000313" key="4">
    <source>
        <dbReference type="EMBL" id="WVW80882.1"/>
    </source>
</evidence>
<dbReference type="VEuPathDB" id="FungiDB:I302_01567"/>
<evidence type="ECO:0000256" key="1">
    <source>
        <dbReference type="SAM" id="Coils"/>
    </source>
</evidence>
<reference evidence="3" key="1">
    <citation type="submission" date="2013-07" db="EMBL/GenBank/DDBJ databases">
        <title>The Genome Sequence of Cryptococcus bestiolae CBS10118.</title>
        <authorList>
            <consortium name="The Broad Institute Genome Sequencing Platform"/>
            <person name="Cuomo C."/>
            <person name="Litvintseva A."/>
            <person name="Chen Y."/>
            <person name="Heitman J."/>
            <person name="Sun S."/>
            <person name="Springer D."/>
            <person name="Dromer F."/>
            <person name="Young S.K."/>
            <person name="Zeng Q."/>
            <person name="Gargeya S."/>
            <person name="Fitzgerald M."/>
            <person name="Abouelleil A."/>
            <person name="Alvarado L."/>
            <person name="Berlin A.M."/>
            <person name="Chapman S.B."/>
            <person name="Dewar J."/>
            <person name="Goldberg J."/>
            <person name="Griggs A."/>
            <person name="Gujja S."/>
            <person name="Hansen M."/>
            <person name="Howarth C."/>
            <person name="Imamovic A."/>
            <person name="Larimer J."/>
            <person name="McCowan C."/>
            <person name="Murphy C."/>
            <person name="Pearson M."/>
            <person name="Priest M."/>
            <person name="Roberts A."/>
            <person name="Saif S."/>
            <person name="Shea T."/>
            <person name="Sykes S."/>
            <person name="Wortman J."/>
            <person name="Nusbaum C."/>
            <person name="Birren B."/>
        </authorList>
    </citation>
    <scope>NUCLEOTIDE SEQUENCE [LARGE SCALE GENOMIC DNA]</scope>
    <source>
        <strain evidence="3">CBS 10118</strain>
    </source>
</reference>
<dbReference type="EMBL" id="KI894018">
    <property type="protein sequence ID" value="OCF30049.1"/>
    <property type="molecule type" value="Genomic_DNA"/>
</dbReference>
<proteinExistence type="predicted"/>
<dbReference type="Gene3D" id="1.20.5.340">
    <property type="match status" value="1"/>
</dbReference>
<sequence>MLHAGRSYDQLRKKYNKLIGDHEGLRDDLDDLEDVNDFLTSRYTHCFGDRHELEAENEGLRDSLRKYEQQALKDGEQIATFLLHERAREIKIKRLERQNEELSRGQTQSSGKGRSESGGSGMGTDETEDKVVFSGRRARGRK</sequence>
<keyword evidence="5" id="KW-1185">Reference proteome</keyword>
<dbReference type="GeneID" id="30205966"/>
<organism evidence="3">
    <name type="scientific">Kwoniella bestiolae CBS 10118</name>
    <dbReference type="NCBI Taxonomy" id="1296100"/>
    <lineage>
        <taxon>Eukaryota</taxon>
        <taxon>Fungi</taxon>
        <taxon>Dikarya</taxon>
        <taxon>Basidiomycota</taxon>
        <taxon>Agaricomycotina</taxon>
        <taxon>Tremellomycetes</taxon>
        <taxon>Tremellales</taxon>
        <taxon>Cryptococcaceae</taxon>
        <taxon>Kwoniella</taxon>
    </lineage>
</organism>
<dbReference type="KEGG" id="kbi:30205966"/>
<dbReference type="Proteomes" id="UP000092730">
    <property type="component" value="Chromosome 1"/>
</dbReference>
<dbReference type="EMBL" id="CP144541">
    <property type="protein sequence ID" value="WVW80882.1"/>
    <property type="molecule type" value="Genomic_DNA"/>
</dbReference>
<reference evidence="3" key="3">
    <citation type="submission" date="2014-01" db="EMBL/GenBank/DDBJ databases">
        <title>Evolution of pathogenesis and genome organization in the Tremellales.</title>
        <authorList>
            <person name="Cuomo C."/>
            <person name="Litvintseva A."/>
            <person name="Heitman J."/>
            <person name="Chen Y."/>
            <person name="Sun S."/>
            <person name="Springer D."/>
            <person name="Dromer F."/>
            <person name="Young S."/>
            <person name="Zeng Q."/>
            <person name="Chapman S."/>
            <person name="Gujja S."/>
            <person name="Saif S."/>
            <person name="Birren B."/>
        </authorList>
    </citation>
    <scope>NUCLEOTIDE SEQUENCE</scope>
    <source>
        <strain evidence="3">CBS 10118</strain>
    </source>
</reference>
<reference evidence="4" key="2">
    <citation type="submission" date="2013-07" db="EMBL/GenBank/DDBJ databases">
        <authorList>
            <consortium name="The Broad Institute Genome Sequencing Platform"/>
            <person name="Cuomo C."/>
            <person name="Litvintseva A."/>
            <person name="Chen Y."/>
            <person name="Heitman J."/>
            <person name="Sun S."/>
            <person name="Springer D."/>
            <person name="Dromer F."/>
            <person name="Young S.K."/>
            <person name="Zeng Q."/>
            <person name="Gargeya S."/>
            <person name="Fitzgerald M."/>
            <person name="Abouelleil A."/>
            <person name="Alvarado L."/>
            <person name="Berlin A.M."/>
            <person name="Chapman S.B."/>
            <person name="Dewar J."/>
            <person name="Goldberg J."/>
            <person name="Griggs A."/>
            <person name="Gujja S."/>
            <person name="Hansen M."/>
            <person name="Howarth C."/>
            <person name="Imamovic A."/>
            <person name="Larimer J."/>
            <person name="McCowan C."/>
            <person name="Murphy C."/>
            <person name="Pearson M."/>
            <person name="Priest M."/>
            <person name="Roberts A."/>
            <person name="Saif S."/>
            <person name="Shea T."/>
            <person name="Sykes S."/>
            <person name="Wortman J."/>
            <person name="Nusbaum C."/>
            <person name="Birren B."/>
        </authorList>
    </citation>
    <scope>NUCLEOTIDE SEQUENCE</scope>
    <source>
        <strain evidence="4">CBS 10118</strain>
    </source>
</reference>
<feature type="coiled-coil region" evidence="1">
    <location>
        <begin position="8"/>
        <end position="70"/>
    </location>
</feature>
<evidence type="ECO:0000313" key="5">
    <source>
        <dbReference type="Proteomes" id="UP000092730"/>
    </source>
</evidence>